<organism evidence="2 3">
    <name type="scientific">Agrocybe pediades</name>
    <dbReference type="NCBI Taxonomy" id="84607"/>
    <lineage>
        <taxon>Eukaryota</taxon>
        <taxon>Fungi</taxon>
        <taxon>Dikarya</taxon>
        <taxon>Basidiomycota</taxon>
        <taxon>Agaricomycotina</taxon>
        <taxon>Agaricomycetes</taxon>
        <taxon>Agaricomycetidae</taxon>
        <taxon>Agaricales</taxon>
        <taxon>Agaricineae</taxon>
        <taxon>Strophariaceae</taxon>
        <taxon>Agrocybe</taxon>
    </lineage>
</organism>
<dbReference type="InterPro" id="IPR027948">
    <property type="entry name" value="DUF4436"/>
</dbReference>
<dbReference type="EMBL" id="JAACJL010000048">
    <property type="protein sequence ID" value="KAF4612575.1"/>
    <property type="molecule type" value="Genomic_DNA"/>
</dbReference>
<accession>A0A8H4QK42</accession>
<sequence length="388" mass="43521">MTVSLVPFMVSGPHMKVIPLNIHSPFSAAMNRSSADVRMTAEVISVDPESRLIYMDWYPRFTQLNCTAEPQIIDIYVPSMFLDTTSPSWTFGPQDRPAFRLNSTQLCFGFPFVSFKTVTKLLATKRYVDQTIWERSSLQNYPFDKYMAPFAFYSQVLGSKAIQGLNVVDSFGVAVNFQVSLLDSILKSDAGVLAGREMLLFDILIERSQATKIFVVMVAITNWLIAIAFLTICAAATVFTDSEIYNEMFVVPVGATFAFTSIRANLPGAPPGFGTTIGAILCFSPLDYDWSMLSLFTADIFTTLPVLVIMSLCSFSLLLMTLYRRITGRMAGQKPSNIVYQDNRRHAVFVEECQIVDIIRSETPWTEDRYRTFVQDEEDLESGMGSSK</sequence>
<keyword evidence="1" id="KW-0472">Membrane</keyword>
<dbReference type="AlphaFoldDB" id="A0A8H4QK42"/>
<gene>
    <name evidence="2" type="ORF">D9613_012704</name>
</gene>
<keyword evidence="1" id="KW-1133">Transmembrane helix</keyword>
<keyword evidence="1" id="KW-0812">Transmembrane</keyword>
<evidence type="ECO:0000313" key="3">
    <source>
        <dbReference type="Proteomes" id="UP000521872"/>
    </source>
</evidence>
<evidence type="ECO:0000313" key="2">
    <source>
        <dbReference type="EMBL" id="KAF4612575.1"/>
    </source>
</evidence>
<name>A0A8H4QK42_9AGAR</name>
<protein>
    <submittedName>
        <fullName evidence="2">Uncharacterized protein</fullName>
    </submittedName>
</protein>
<evidence type="ECO:0000256" key="1">
    <source>
        <dbReference type="SAM" id="Phobius"/>
    </source>
</evidence>
<dbReference type="Proteomes" id="UP000521872">
    <property type="component" value="Unassembled WGS sequence"/>
</dbReference>
<reference evidence="2 3" key="1">
    <citation type="submission" date="2019-12" db="EMBL/GenBank/DDBJ databases">
        <authorList>
            <person name="Floudas D."/>
            <person name="Bentzer J."/>
            <person name="Ahren D."/>
            <person name="Johansson T."/>
            <person name="Persson P."/>
            <person name="Tunlid A."/>
        </authorList>
    </citation>
    <scope>NUCLEOTIDE SEQUENCE [LARGE SCALE GENOMIC DNA]</scope>
    <source>
        <strain evidence="2 3">CBS 102.39</strain>
    </source>
</reference>
<keyword evidence="3" id="KW-1185">Reference proteome</keyword>
<proteinExistence type="predicted"/>
<dbReference type="Pfam" id="PF14494">
    <property type="entry name" value="DUF4436"/>
    <property type="match status" value="1"/>
</dbReference>
<feature type="transmembrane region" description="Helical" evidence="1">
    <location>
        <begin position="213"/>
        <end position="239"/>
    </location>
</feature>
<comment type="caution">
    <text evidence="2">The sequence shown here is derived from an EMBL/GenBank/DDBJ whole genome shotgun (WGS) entry which is preliminary data.</text>
</comment>
<feature type="transmembrane region" description="Helical" evidence="1">
    <location>
        <begin position="300"/>
        <end position="323"/>
    </location>
</feature>